<evidence type="ECO:0000256" key="5">
    <source>
        <dbReference type="ARBA" id="ARBA00022610"/>
    </source>
</evidence>
<keyword evidence="22" id="KW-0732">Signal</keyword>
<dbReference type="PRINTS" id="PR00384">
    <property type="entry name" value="OPIOIDR"/>
</dbReference>
<dbReference type="GO" id="GO:0007218">
    <property type="term" value="P:neuropeptide signaling pathway"/>
    <property type="evidence" value="ECO:0007669"/>
    <property type="project" value="TreeGrafter"/>
</dbReference>
<evidence type="ECO:0000256" key="3">
    <source>
        <dbReference type="ARBA" id="ARBA00021498"/>
    </source>
</evidence>
<evidence type="ECO:0000256" key="20">
    <source>
        <dbReference type="RuleBase" id="RU000688"/>
    </source>
</evidence>
<feature type="signal peptide" evidence="22">
    <location>
        <begin position="1"/>
        <end position="27"/>
    </location>
</feature>
<reference evidence="24" key="1">
    <citation type="submission" date="2015-11" db="EMBL/GenBank/DDBJ databases">
        <authorList>
            <consortium name="International Coturnix japonica Genome Analysis Consortium"/>
            <person name="Warren W."/>
            <person name="Burt D.W."/>
            <person name="Antin P.B."/>
            <person name="Lanford R."/>
            <person name="Gros J."/>
            <person name="Wilson R.K."/>
        </authorList>
    </citation>
    <scope>NUCLEOTIDE SEQUENCE [LARGE SCALE GENOMIC DNA]</scope>
</reference>
<evidence type="ECO:0000256" key="13">
    <source>
        <dbReference type="ARBA" id="ARBA00023180"/>
    </source>
</evidence>
<dbReference type="PRINTS" id="PR00547">
    <property type="entry name" value="XOPIOIDR"/>
</dbReference>
<evidence type="ECO:0000256" key="10">
    <source>
        <dbReference type="ARBA" id="ARBA00023139"/>
    </source>
</evidence>
<feature type="chain" id="PRO_5034538020" description="Nociceptin receptor" evidence="22">
    <location>
        <begin position="28"/>
        <end position="574"/>
    </location>
</feature>
<evidence type="ECO:0000256" key="2">
    <source>
        <dbReference type="ARBA" id="ARBA00004651"/>
    </source>
</evidence>
<keyword evidence="4" id="KW-1003">Cell membrane</keyword>
<dbReference type="InterPro" id="IPR000276">
    <property type="entry name" value="GPCR_Rhodpsn"/>
</dbReference>
<keyword evidence="11" id="KW-1015">Disulfide bond</keyword>
<evidence type="ECO:0000256" key="12">
    <source>
        <dbReference type="ARBA" id="ARBA00023170"/>
    </source>
</evidence>
<evidence type="ECO:0000256" key="9">
    <source>
        <dbReference type="ARBA" id="ARBA00023136"/>
    </source>
</evidence>
<evidence type="ECO:0000256" key="7">
    <source>
        <dbReference type="ARBA" id="ARBA00022989"/>
    </source>
</evidence>
<evidence type="ECO:0000256" key="21">
    <source>
        <dbReference type="SAM" id="Phobius"/>
    </source>
</evidence>
<dbReference type="FunFam" id="1.20.1070.10:FF:000014">
    <property type="entry name" value="Kappa-type opioid receptor 1"/>
    <property type="match status" value="1"/>
</dbReference>
<accession>A0A8C2SWP1</accession>
<evidence type="ECO:0000256" key="16">
    <source>
        <dbReference type="ARBA" id="ARBA00023329"/>
    </source>
</evidence>
<keyword evidence="25" id="KW-1185">Reference proteome</keyword>
<feature type="transmembrane region" description="Helical" evidence="21">
    <location>
        <begin position="502"/>
        <end position="526"/>
    </location>
</feature>
<protein>
    <recommendedName>
        <fullName evidence="3">Nociceptin receptor</fullName>
    </recommendedName>
    <alternativeName>
        <fullName evidence="17">Kappa-type 3 opioid receptor</fullName>
    </alternativeName>
    <alternativeName>
        <fullName evidence="18">Orphanin FQ receptor</fullName>
    </alternativeName>
</protein>
<dbReference type="PRINTS" id="PR00237">
    <property type="entry name" value="GPCRRHODOPSN"/>
</dbReference>
<evidence type="ECO:0000256" key="15">
    <source>
        <dbReference type="ARBA" id="ARBA00023288"/>
    </source>
</evidence>
<keyword evidence="8 20" id="KW-0297">G-protein coupled receptor</keyword>
<dbReference type="GO" id="GO:0042923">
    <property type="term" value="F:neuropeptide binding"/>
    <property type="evidence" value="ECO:0007669"/>
    <property type="project" value="TreeGrafter"/>
</dbReference>
<keyword evidence="5" id="KW-0085">Behavior</keyword>
<dbReference type="InterPro" id="IPR001418">
    <property type="entry name" value="Opioid_rcpt"/>
</dbReference>
<dbReference type="InterPro" id="IPR017452">
    <property type="entry name" value="GPCR_Rhodpsn_7TM"/>
</dbReference>
<dbReference type="Proteomes" id="UP000694412">
    <property type="component" value="Chromosome 20"/>
</dbReference>
<gene>
    <name evidence="24" type="primary">OPRL1</name>
</gene>
<sequence length="574" mass="63025">MDSCITRRAASLLCASFLCSLSDLGPAFMEAFRNTAACSHAITGEEGAASVLNIPRQALMWNWSSKGCLLGPSCSSGLPVDSVREAMFAAQGGSSLSLCLLGHTNVCCTPKTAGKLLLPSVTVTAARQPGWLCPAAVLPPSLPPSFSFSPPHPSLLLKTCVPGVQPLQRSLRPCPTRLCSLRGCLNADAVRREIRTQVVGTGWWFMMDPLFPAHILEDPDLRKLLNDSSMLNLSFLPSNWFNNGTGDSFLPLSIKITIVVVYSIVCIVGLVGNCSVMYVIVRFTKMKTATNIYIFNLALADTLCLMTLPFQGTDTFLGFWPFGNVLCKIVISIDYYNMFTSTFTLTMMSVDRYIAICHPIKALDIRTPHKAKVVNVCIWALASVFGIPAMVMGSAENENNEIDCLIKLPSPVDYWDPVFGICVFLFSFMIPVLIITICYSLMIIRLKSVRLLSGSKEKDRNLRRITRMVLVVVAVFIICWTPIQIFVLVQCLGAKAESELELAISCFCTALGYANSSLNPVLYAFLDENFKACFKKFCFPTAFRTELQMSNRMCSIAKDVAYACKNSEGTNNPA</sequence>
<dbReference type="SUPFAM" id="SSF81321">
    <property type="entry name" value="Family A G protein-coupled receptor-like"/>
    <property type="match status" value="1"/>
</dbReference>
<evidence type="ECO:0000256" key="19">
    <source>
        <dbReference type="ARBA" id="ARBA00043899"/>
    </source>
</evidence>
<evidence type="ECO:0000313" key="25">
    <source>
        <dbReference type="Proteomes" id="UP000694412"/>
    </source>
</evidence>
<evidence type="ECO:0000256" key="4">
    <source>
        <dbReference type="ARBA" id="ARBA00022475"/>
    </source>
</evidence>
<dbReference type="CDD" id="cd15092">
    <property type="entry name" value="7tmA_NOFQ_opioid_R"/>
    <property type="match status" value="1"/>
</dbReference>
<evidence type="ECO:0000256" key="1">
    <source>
        <dbReference type="ARBA" id="ARBA00004541"/>
    </source>
</evidence>
<feature type="transmembrane region" description="Helical" evidence="21">
    <location>
        <begin position="418"/>
        <end position="444"/>
    </location>
</feature>
<evidence type="ECO:0000259" key="23">
    <source>
        <dbReference type="PROSITE" id="PS50262"/>
    </source>
</evidence>
<feature type="transmembrane region" description="Helical" evidence="21">
    <location>
        <begin position="318"/>
        <end position="339"/>
    </location>
</feature>
<proteinExistence type="inferred from homology"/>
<dbReference type="AlphaFoldDB" id="A0A8C2SWP1"/>
<keyword evidence="16" id="KW-0968">Cytoplasmic vesicle</keyword>
<organism evidence="24 25">
    <name type="scientific">Coturnix japonica</name>
    <name type="common">Japanese quail</name>
    <name type="synonym">Coturnix coturnix japonica</name>
    <dbReference type="NCBI Taxonomy" id="93934"/>
    <lineage>
        <taxon>Eukaryota</taxon>
        <taxon>Metazoa</taxon>
        <taxon>Chordata</taxon>
        <taxon>Craniata</taxon>
        <taxon>Vertebrata</taxon>
        <taxon>Euteleostomi</taxon>
        <taxon>Archelosauria</taxon>
        <taxon>Archosauria</taxon>
        <taxon>Dinosauria</taxon>
        <taxon>Saurischia</taxon>
        <taxon>Theropoda</taxon>
        <taxon>Coelurosauria</taxon>
        <taxon>Aves</taxon>
        <taxon>Neognathae</taxon>
        <taxon>Galloanserae</taxon>
        <taxon>Galliformes</taxon>
        <taxon>Phasianidae</taxon>
        <taxon>Perdicinae</taxon>
        <taxon>Coturnix</taxon>
    </lineage>
</organism>
<keyword evidence="15" id="KW-0449">Lipoprotein</keyword>
<evidence type="ECO:0000256" key="14">
    <source>
        <dbReference type="ARBA" id="ARBA00023224"/>
    </source>
</evidence>
<reference evidence="24" key="3">
    <citation type="submission" date="2025-09" db="UniProtKB">
        <authorList>
            <consortium name="Ensembl"/>
        </authorList>
    </citation>
    <scope>IDENTIFICATION</scope>
</reference>
<keyword evidence="6 20" id="KW-0812">Transmembrane</keyword>
<feature type="transmembrane region" description="Helical" evidence="21">
    <location>
        <begin position="293"/>
        <end position="312"/>
    </location>
</feature>
<keyword evidence="14 20" id="KW-0807">Transducer</keyword>
<dbReference type="SMART" id="SM01381">
    <property type="entry name" value="7TM_GPCR_Srsx"/>
    <property type="match status" value="1"/>
</dbReference>
<dbReference type="PANTHER" id="PTHR24229">
    <property type="entry name" value="NEUROPEPTIDES RECEPTOR"/>
    <property type="match status" value="1"/>
</dbReference>
<evidence type="ECO:0000256" key="8">
    <source>
        <dbReference type="ARBA" id="ARBA00023040"/>
    </source>
</evidence>
<dbReference type="GO" id="GO:0005886">
    <property type="term" value="C:plasma membrane"/>
    <property type="evidence" value="ECO:0007669"/>
    <property type="project" value="UniProtKB-SubCell"/>
</dbReference>
<evidence type="ECO:0000256" key="6">
    <source>
        <dbReference type="ARBA" id="ARBA00022692"/>
    </source>
</evidence>
<name>A0A8C2SWP1_COTJA</name>
<feature type="transmembrane region" description="Helical" evidence="21">
    <location>
        <begin position="465"/>
        <end position="490"/>
    </location>
</feature>
<comment type="subcellular location">
    <subcellularLocation>
        <location evidence="2">Cell membrane</location>
        <topology evidence="2">Multi-pass membrane protein</topology>
    </subcellularLocation>
    <subcellularLocation>
        <location evidence="1">Cytoplasmic vesicle</location>
    </subcellularLocation>
</comment>
<dbReference type="GO" id="GO:0031410">
    <property type="term" value="C:cytoplasmic vesicle"/>
    <property type="evidence" value="ECO:0007669"/>
    <property type="project" value="UniProtKB-SubCell"/>
</dbReference>
<keyword evidence="7 21" id="KW-1133">Transmembrane helix</keyword>
<dbReference type="Gene3D" id="1.20.1070.10">
    <property type="entry name" value="Rhodopsin 7-helix transmembrane proteins"/>
    <property type="match status" value="1"/>
</dbReference>
<keyword evidence="13" id="KW-0325">Glycoprotein</keyword>
<reference evidence="24" key="2">
    <citation type="submission" date="2025-08" db="UniProtKB">
        <authorList>
            <consortium name="Ensembl"/>
        </authorList>
    </citation>
    <scope>IDENTIFICATION</scope>
</reference>
<keyword evidence="12 20" id="KW-0675">Receptor</keyword>
<comment type="similarity">
    <text evidence="20">Belongs to the G-protein coupled receptor 1 family.</text>
</comment>
<dbReference type="GO" id="GO:0001626">
    <property type="term" value="F:nociceptin receptor activity"/>
    <property type="evidence" value="ECO:0007669"/>
    <property type="project" value="InterPro"/>
</dbReference>
<evidence type="ECO:0000256" key="11">
    <source>
        <dbReference type="ARBA" id="ARBA00023157"/>
    </source>
</evidence>
<evidence type="ECO:0000256" key="18">
    <source>
        <dbReference type="ARBA" id="ARBA00030580"/>
    </source>
</evidence>
<feature type="transmembrane region" description="Helical" evidence="21">
    <location>
        <begin position="373"/>
        <end position="391"/>
    </location>
</feature>
<dbReference type="GeneTree" id="ENSGT00940000160661"/>
<dbReference type="Ensembl" id="ENSCJPT00005006239.1">
    <property type="protein sequence ID" value="ENSCJPP00005003537.1"/>
    <property type="gene ID" value="ENSCJPG00005003692.1"/>
</dbReference>
<evidence type="ECO:0000256" key="22">
    <source>
        <dbReference type="SAM" id="SignalP"/>
    </source>
</evidence>
<dbReference type="PANTHER" id="PTHR24229:SF11">
    <property type="entry name" value="NOCICEPTIN RECEPTOR"/>
    <property type="match status" value="1"/>
</dbReference>
<feature type="domain" description="G-protein coupled receptors family 1 profile" evidence="23">
    <location>
        <begin position="272"/>
        <end position="523"/>
    </location>
</feature>
<dbReference type="InterPro" id="IPR001420">
    <property type="entry name" value="X_opioid_rcpt"/>
</dbReference>
<feature type="transmembrane region" description="Helical" evidence="21">
    <location>
        <begin position="259"/>
        <end position="281"/>
    </location>
</feature>
<comment type="function">
    <text evidence="19">G-protein coupled opioid receptor that functions as a receptor for the endogenous neuropeptide nociceptin. Ligand binding causes a conformation change that triggers signaling via guanine nucleotide-binding proteins (G proteins) and modulates the activity of down-stream effectors. Signaling via G proteins mediates inhibition of adenylate cyclase activity and calcium channel activity. Arrestins modulate signaling via G proteins and mediate the activation of alternative signaling pathways that lead to the activation of MAP kinases. Plays a role in modulating nociception and the perception of pain. Plays a role in the regulation of locomotor activity by the neuropeptide nociceptin.</text>
</comment>
<keyword evidence="10" id="KW-0564">Palmitate</keyword>
<dbReference type="GO" id="GO:0043005">
    <property type="term" value="C:neuron projection"/>
    <property type="evidence" value="ECO:0007669"/>
    <property type="project" value="TreeGrafter"/>
</dbReference>
<dbReference type="GO" id="GO:0019233">
    <property type="term" value="P:sensory perception of pain"/>
    <property type="evidence" value="ECO:0007669"/>
    <property type="project" value="TreeGrafter"/>
</dbReference>
<dbReference type="PROSITE" id="PS50262">
    <property type="entry name" value="G_PROTEIN_RECEP_F1_2"/>
    <property type="match status" value="1"/>
</dbReference>
<dbReference type="Pfam" id="PF00001">
    <property type="entry name" value="7tm_1"/>
    <property type="match status" value="1"/>
</dbReference>
<keyword evidence="9 21" id="KW-0472">Membrane</keyword>
<dbReference type="PROSITE" id="PS00237">
    <property type="entry name" value="G_PROTEIN_RECEP_F1_1"/>
    <property type="match status" value="1"/>
</dbReference>
<evidence type="ECO:0000256" key="17">
    <source>
        <dbReference type="ARBA" id="ARBA00030257"/>
    </source>
</evidence>
<evidence type="ECO:0000313" key="24">
    <source>
        <dbReference type="Ensembl" id="ENSCJPP00005003537.1"/>
    </source>
</evidence>